<dbReference type="InterPro" id="IPR023459">
    <property type="entry name" value="Tscrpt_elong_fac_GreA/B_fam"/>
</dbReference>
<dbReference type="Gene3D" id="3.10.50.30">
    <property type="entry name" value="Transcription elongation factor, GreA/GreB, C-terminal domain"/>
    <property type="match status" value="1"/>
</dbReference>
<name>A0A2M7W119_9BACT</name>
<feature type="domain" description="Transcription elongation factor GreA/GreB C-terminal" evidence="3">
    <location>
        <begin position="89"/>
        <end position="138"/>
    </location>
</feature>
<evidence type="ECO:0000256" key="2">
    <source>
        <dbReference type="ARBA" id="ARBA00023163"/>
    </source>
</evidence>
<dbReference type="EMBL" id="PFQB01000104">
    <property type="protein sequence ID" value="PJA12752.1"/>
    <property type="molecule type" value="Genomic_DNA"/>
</dbReference>
<organism evidence="5 6">
    <name type="scientific">Candidatus Dojkabacteria bacterium CG_4_10_14_0_2_um_filter_Dojkabacteria_WS6_41_15</name>
    <dbReference type="NCBI Taxonomy" id="2014249"/>
    <lineage>
        <taxon>Bacteria</taxon>
        <taxon>Candidatus Dojkabacteria</taxon>
    </lineage>
</organism>
<evidence type="ECO:0000256" key="1">
    <source>
        <dbReference type="ARBA" id="ARBA00023015"/>
    </source>
</evidence>
<evidence type="ECO:0000313" key="5">
    <source>
        <dbReference type="EMBL" id="PJA12752.1"/>
    </source>
</evidence>
<dbReference type="GO" id="GO:0006354">
    <property type="term" value="P:DNA-templated transcription elongation"/>
    <property type="evidence" value="ECO:0007669"/>
    <property type="project" value="TreeGrafter"/>
</dbReference>
<evidence type="ECO:0000259" key="3">
    <source>
        <dbReference type="Pfam" id="PF01272"/>
    </source>
</evidence>
<keyword evidence="1" id="KW-0805">Transcription regulation</keyword>
<dbReference type="GO" id="GO:0032784">
    <property type="term" value="P:regulation of DNA-templated transcription elongation"/>
    <property type="evidence" value="ECO:0007669"/>
    <property type="project" value="InterPro"/>
</dbReference>
<dbReference type="AlphaFoldDB" id="A0A2M7W119"/>
<dbReference type="InterPro" id="IPR001437">
    <property type="entry name" value="Tscrpt_elong_fac_GreA/B_C"/>
</dbReference>
<evidence type="ECO:0000259" key="4">
    <source>
        <dbReference type="Pfam" id="PF03449"/>
    </source>
</evidence>
<dbReference type="PANTHER" id="PTHR30437:SF4">
    <property type="entry name" value="TRANSCRIPTION ELONGATION FACTOR GREA"/>
    <property type="match status" value="1"/>
</dbReference>
<evidence type="ECO:0000313" key="6">
    <source>
        <dbReference type="Proteomes" id="UP000228952"/>
    </source>
</evidence>
<dbReference type="Proteomes" id="UP000228952">
    <property type="component" value="Unassembled WGS sequence"/>
</dbReference>
<dbReference type="InterPro" id="IPR036953">
    <property type="entry name" value="GreA/GreB_C_sf"/>
</dbReference>
<dbReference type="PIRSF" id="PIRSF006092">
    <property type="entry name" value="GreA_GreB"/>
    <property type="match status" value="1"/>
</dbReference>
<feature type="domain" description="Transcription elongation factor GreA/GreB N-terminal" evidence="4">
    <location>
        <begin position="12"/>
        <end position="78"/>
    </location>
</feature>
<keyword evidence="2" id="KW-0804">Transcription</keyword>
<dbReference type="InterPro" id="IPR022691">
    <property type="entry name" value="Tscrpt_elong_fac_GreA/B_N"/>
</dbReference>
<protein>
    <recommendedName>
        <fullName evidence="7">Transcription elongation factor GreA</fullName>
    </recommendedName>
</protein>
<sequence length="156" mass="17407">MPKKQIAPKPIFLSKEKLKEIEQELEKIEAHILPEIRRRLAIAYEDGDLRENNPWESANNELQESMKRRNDLRLLLVRSKYCGNAEDKENSITNGSTLTISIAGGEPTKVTLVSSEEADPTLGKISIDSPIGKALLLKLSFAETPSGKVAIEILNR</sequence>
<proteinExistence type="predicted"/>
<dbReference type="GO" id="GO:0070063">
    <property type="term" value="F:RNA polymerase binding"/>
    <property type="evidence" value="ECO:0007669"/>
    <property type="project" value="InterPro"/>
</dbReference>
<reference evidence="6" key="1">
    <citation type="submission" date="2017-09" db="EMBL/GenBank/DDBJ databases">
        <title>Depth-based differentiation of microbial function through sediment-hosted aquifers and enrichment of novel symbionts in the deep terrestrial subsurface.</title>
        <authorList>
            <person name="Probst A.J."/>
            <person name="Ladd B."/>
            <person name="Jarett J.K."/>
            <person name="Geller-Mcgrath D.E."/>
            <person name="Sieber C.M.K."/>
            <person name="Emerson J.B."/>
            <person name="Anantharaman K."/>
            <person name="Thomas B.C."/>
            <person name="Malmstrom R."/>
            <person name="Stieglmeier M."/>
            <person name="Klingl A."/>
            <person name="Woyke T."/>
            <person name="Ryan C.M."/>
            <person name="Banfield J.F."/>
        </authorList>
    </citation>
    <scope>NUCLEOTIDE SEQUENCE [LARGE SCALE GENOMIC DNA]</scope>
</reference>
<comment type="caution">
    <text evidence="5">The sequence shown here is derived from an EMBL/GenBank/DDBJ whole genome shotgun (WGS) entry which is preliminary data.</text>
</comment>
<dbReference type="SUPFAM" id="SSF46557">
    <property type="entry name" value="GreA transcript cleavage protein, N-terminal domain"/>
    <property type="match status" value="1"/>
</dbReference>
<dbReference type="InterPro" id="IPR036805">
    <property type="entry name" value="Tscrpt_elong_fac_GreA/B_N_sf"/>
</dbReference>
<dbReference type="GO" id="GO:0003677">
    <property type="term" value="F:DNA binding"/>
    <property type="evidence" value="ECO:0007669"/>
    <property type="project" value="InterPro"/>
</dbReference>
<dbReference type="Gene3D" id="1.10.287.180">
    <property type="entry name" value="Transcription elongation factor, GreA/GreB, N-terminal domain"/>
    <property type="match status" value="1"/>
</dbReference>
<dbReference type="SUPFAM" id="SSF54534">
    <property type="entry name" value="FKBP-like"/>
    <property type="match status" value="1"/>
</dbReference>
<accession>A0A2M7W119</accession>
<dbReference type="PANTHER" id="PTHR30437">
    <property type="entry name" value="TRANSCRIPTION ELONGATION FACTOR GREA"/>
    <property type="match status" value="1"/>
</dbReference>
<dbReference type="Pfam" id="PF01272">
    <property type="entry name" value="GreA_GreB"/>
    <property type="match status" value="1"/>
</dbReference>
<gene>
    <name evidence="5" type="ORF">COX64_04205</name>
</gene>
<evidence type="ECO:0008006" key="7">
    <source>
        <dbReference type="Google" id="ProtNLM"/>
    </source>
</evidence>
<dbReference type="Pfam" id="PF03449">
    <property type="entry name" value="GreA_GreB_N"/>
    <property type="match status" value="1"/>
</dbReference>